<dbReference type="EMBL" id="BPVZ01000086">
    <property type="protein sequence ID" value="GKV30372.1"/>
    <property type="molecule type" value="Genomic_DNA"/>
</dbReference>
<dbReference type="AlphaFoldDB" id="A0AAV5L0K1"/>
<name>A0AAV5L0K1_9ROSI</name>
<organism evidence="3 4">
    <name type="scientific">Rubroshorea leprosula</name>
    <dbReference type="NCBI Taxonomy" id="152421"/>
    <lineage>
        <taxon>Eukaryota</taxon>
        <taxon>Viridiplantae</taxon>
        <taxon>Streptophyta</taxon>
        <taxon>Embryophyta</taxon>
        <taxon>Tracheophyta</taxon>
        <taxon>Spermatophyta</taxon>
        <taxon>Magnoliopsida</taxon>
        <taxon>eudicotyledons</taxon>
        <taxon>Gunneridae</taxon>
        <taxon>Pentapetalae</taxon>
        <taxon>rosids</taxon>
        <taxon>malvids</taxon>
        <taxon>Malvales</taxon>
        <taxon>Dipterocarpaceae</taxon>
        <taxon>Rubroshorea</taxon>
    </lineage>
</organism>
<proteinExistence type="predicted"/>
<keyword evidence="4" id="KW-1185">Reference proteome</keyword>
<protein>
    <recommendedName>
        <fullName evidence="5">Transmembrane protein</fullName>
    </recommendedName>
</protein>
<feature type="region of interest" description="Disordered" evidence="1">
    <location>
        <begin position="62"/>
        <end position="81"/>
    </location>
</feature>
<gene>
    <name evidence="3" type="ORF">SLEP1_g39189</name>
</gene>
<reference evidence="3 4" key="1">
    <citation type="journal article" date="2021" name="Commun. Biol.">
        <title>The genome of Shorea leprosula (Dipterocarpaceae) highlights the ecological relevance of drought in aseasonal tropical rainforests.</title>
        <authorList>
            <person name="Ng K.K.S."/>
            <person name="Kobayashi M.J."/>
            <person name="Fawcett J.A."/>
            <person name="Hatakeyama M."/>
            <person name="Paape T."/>
            <person name="Ng C.H."/>
            <person name="Ang C.C."/>
            <person name="Tnah L.H."/>
            <person name="Lee C.T."/>
            <person name="Nishiyama T."/>
            <person name="Sese J."/>
            <person name="O'Brien M.J."/>
            <person name="Copetti D."/>
            <person name="Mohd Noor M.I."/>
            <person name="Ong R.C."/>
            <person name="Putra M."/>
            <person name="Sireger I.Z."/>
            <person name="Indrioko S."/>
            <person name="Kosugi Y."/>
            <person name="Izuno A."/>
            <person name="Isagi Y."/>
            <person name="Lee S.L."/>
            <person name="Shimizu K.K."/>
        </authorList>
    </citation>
    <scope>NUCLEOTIDE SEQUENCE [LARGE SCALE GENOMIC DNA]</scope>
    <source>
        <strain evidence="3">214</strain>
    </source>
</reference>
<feature type="chain" id="PRO_5043786552" description="Transmembrane protein" evidence="2">
    <location>
        <begin position="25"/>
        <end position="81"/>
    </location>
</feature>
<evidence type="ECO:0000313" key="3">
    <source>
        <dbReference type="EMBL" id="GKV30372.1"/>
    </source>
</evidence>
<evidence type="ECO:0000256" key="1">
    <source>
        <dbReference type="SAM" id="MobiDB-lite"/>
    </source>
</evidence>
<sequence>MAHFNISILVVVLLLMSYVPSFEARKALSNEIKIASDYKVLTPPFSPNQNGVAIDERDANMESSTSDRLLLSTPSPGVGNK</sequence>
<feature type="signal peptide" evidence="2">
    <location>
        <begin position="1"/>
        <end position="24"/>
    </location>
</feature>
<evidence type="ECO:0000256" key="2">
    <source>
        <dbReference type="SAM" id="SignalP"/>
    </source>
</evidence>
<accession>A0AAV5L0K1</accession>
<evidence type="ECO:0000313" key="4">
    <source>
        <dbReference type="Proteomes" id="UP001054252"/>
    </source>
</evidence>
<evidence type="ECO:0008006" key="5">
    <source>
        <dbReference type="Google" id="ProtNLM"/>
    </source>
</evidence>
<comment type="caution">
    <text evidence="3">The sequence shown here is derived from an EMBL/GenBank/DDBJ whole genome shotgun (WGS) entry which is preliminary data.</text>
</comment>
<feature type="compositionally biased region" description="Polar residues" evidence="1">
    <location>
        <begin position="62"/>
        <end position="75"/>
    </location>
</feature>
<dbReference type="Proteomes" id="UP001054252">
    <property type="component" value="Unassembled WGS sequence"/>
</dbReference>
<keyword evidence="2" id="KW-0732">Signal</keyword>